<keyword evidence="3" id="KW-1185">Reference proteome</keyword>
<reference evidence="2 3" key="1">
    <citation type="submission" date="2016-11" db="EMBL/GenBank/DDBJ databases">
        <title>Complete genome sequence of Sulfitobacter sp. AM1-D1, a toxic bacteria associated with marine dinoflagellate Alexandrium minutum in East China Sea.</title>
        <authorList>
            <person name="Yang Q."/>
            <person name="Zhang X."/>
            <person name="Tian X."/>
        </authorList>
    </citation>
    <scope>NUCLEOTIDE SEQUENCE [LARGE SCALE GENOMIC DNA]</scope>
    <source>
        <strain evidence="2 3">AM1-D1</strain>
    </source>
</reference>
<dbReference type="SUPFAM" id="SSF47413">
    <property type="entry name" value="lambda repressor-like DNA-binding domains"/>
    <property type="match status" value="1"/>
</dbReference>
<dbReference type="STRING" id="1917485.BOO69_17730"/>
<dbReference type="OrthoDB" id="8902678at2"/>
<dbReference type="EMBL" id="CP018076">
    <property type="protein sequence ID" value="APE45046.1"/>
    <property type="molecule type" value="Genomic_DNA"/>
</dbReference>
<proteinExistence type="predicted"/>
<sequence>MVSQFANNLSLLCSYKSSIAEVCRRLGINRQQFNKYLSGRTRPSRSNMRRICDFFGVSEAEMMMDTHQLEQIIVLRRQPEGLRQDLGIADHLAAIQCHSQRLDKYLGYYYRYFYSFGNKGLVTRSLAVIYAQGEQYFWKNIEMLRDADTRRTMGINKYEGLVYNLADRIYITEYETLEKRSITQAILYPSHQHRLTRLVGIQTGGPTRRGRKPGASKVALDFLGKRIDLRKALMETGFYHPDSHHLSRELVQVITNQIAEGSLVFEVDEP</sequence>
<organism evidence="2 3">
    <name type="scientific">Sulfitobacter alexandrii</name>
    <dbReference type="NCBI Taxonomy" id="1917485"/>
    <lineage>
        <taxon>Bacteria</taxon>
        <taxon>Pseudomonadati</taxon>
        <taxon>Pseudomonadota</taxon>
        <taxon>Alphaproteobacteria</taxon>
        <taxon>Rhodobacterales</taxon>
        <taxon>Roseobacteraceae</taxon>
        <taxon>Sulfitobacter</taxon>
    </lineage>
</organism>
<dbReference type="KEGG" id="suam:BOO69_17730"/>
<dbReference type="CDD" id="cd00093">
    <property type="entry name" value="HTH_XRE"/>
    <property type="match status" value="1"/>
</dbReference>
<protein>
    <recommendedName>
        <fullName evidence="1">HTH cro/C1-type domain-containing protein</fullName>
    </recommendedName>
</protein>
<feature type="domain" description="HTH cro/C1-type" evidence="1">
    <location>
        <begin position="18"/>
        <end position="62"/>
    </location>
</feature>
<dbReference type="Proteomes" id="UP000181897">
    <property type="component" value="Chromosome"/>
</dbReference>
<gene>
    <name evidence="2" type="ORF">BOO69_17730</name>
</gene>
<evidence type="ECO:0000313" key="2">
    <source>
        <dbReference type="EMBL" id="APE45046.1"/>
    </source>
</evidence>
<evidence type="ECO:0000259" key="1">
    <source>
        <dbReference type="PROSITE" id="PS50943"/>
    </source>
</evidence>
<dbReference type="InterPro" id="IPR001387">
    <property type="entry name" value="Cro/C1-type_HTH"/>
</dbReference>
<dbReference type="PROSITE" id="PS50943">
    <property type="entry name" value="HTH_CROC1"/>
    <property type="match status" value="1"/>
</dbReference>
<dbReference type="Pfam" id="PF13560">
    <property type="entry name" value="HTH_31"/>
    <property type="match status" value="1"/>
</dbReference>
<name>A0A1J0WLJ6_9RHOB</name>
<accession>A0A1J0WLJ6</accession>
<dbReference type="Gene3D" id="1.10.260.40">
    <property type="entry name" value="lambda repressor-like DNA-binding domains"/>
    <property type="match status" value="1"/>
</dbReference>
<dbReference type="AlphaFoldDB" id="A0A1J0WLJ6"/>
<evidence type="ECO:0000313" key="3">
    <source>
        <dbReference type="Proteomes" id="UP000181897"/>
    </source>
</evidence>
<dbReference type="InterPro" id="IPR010982">
    <property type="entry name" value="Lambda_DNA-bd_dom_sf"/>
</dbReference>
<dbReference type="SMART" id="SM00530">
    <property type="entry name" value="HTH_XRE"/>
    <property type="match status" value="1"/>
</dbReference>
<dbReference type="GO" id="GO:0003677">
    <property type="term" value="F:DNA binding"/>
    <property type="evidence" value="ECO:0007669"/>
    <property type="project" value="InterPro"/>
</dbReference>